<evidence type="ECO:0000259" key="4">
    <source>
        <dbReference type="PROSITE" id="PS50158"/>
    </source>
</evidence>
<proteinExistence type="predicted"/>
<dbReference type="PANTHER" id="PTHR33223:SF6">
    <property type="entry name" value="CCHC-TYPE DOMAIN-CONTAINING PROTEIN"/>
    <property type="match status" value="1"/>
</dbReference>
<evidence type="ECO:0000256" key="1">
    <source>
        <dbReference type="PROSITE-ProRule" id="PRU00047"/>
    </source>
</evidence>
<dbReference type="PANTHER" id="PTHR33223">
    <property type="entry name" value="CCHC-TYPE DOMAIN-CONTAINING PROTEIN"/>
    <property type="match status" value="1"/>
</dbReference>
<name>W4FAW7_APHAT</name>
<dbReference type="SUPFAM" id="SSF57756">
    <property type="entry name" value="Retrovirus zinc finger-like domains"/>
    <property type="match status" value="1"/>
</dbReference>
<dbReference type="RefSeq" id="XP_009846549.1">
    <property type="nucleotide sequence ID" value="XM_009848247.1"/>
</dbReference>
<feature type="compositionally biased region" description="Basic and acidic residues" evidence="3">
    <location>
        <begin position="253"/>
        <end position="263"/>
    </location>
</feature>
<dbReference type="Pfam" id="PF00098">
    <property type="entry name" value="zf-CCHC"/>
    <property type="match status" value="1"/>
</dbReference>
<dbReference type="SMART" id="SM00343">
    <property type="entry name" value="ZnF_C2HC"/>
    <property type="match status" value="1"/>
</dbReference>
<dbReference type="InterPro" id="IPR001878">
    <property type="entry name" value="Znf_CCHC"/>
</dbReference>
<feature type="non-terminal residue" evidence="5">
    <location>
        <position position="446"/>
    </location>
</feature>
<dbReference type="Pfam" id="PF19259">
    <property type="entry name" value="Ty3_capsid"/>
    <property type="match status" value="1"/>
</dbReference>
<feature type="region of interest" description="Disordered" evidence="3">
    <location>
        <begin position="249"/>
        <end position="276"/>
    </location>
</feature>
<reference evidence="5" key="1">
    <citation type="submission" date="2013-12" db="EMBL/GenBank/DDBJ databases">
        <title>The Genome Sequence of Aphanomyces astaci APO3.</title>
        <authorList>
            <consortium name="The Broad Institute Genomics Platform"/>
            <person name="Russ C."/>
            <person name="Tyler B."/>
            <person name="van West P."/>
            <person name="Dieguez-Uribeondo J."/>
            <person name="Young S.K."/>
            <person name="Zeng Q."/>
            <person name="Gargeya S."/>
            <person name="Fitzgerald M."/>
            <person name="Abouelleil A."/>
            <person name="Alvarado L."/>
            <person name="Chapman S.B."/>
            <person name="Gainer-Dewar J."/>
            <person name="Goldberg J."/>
            <person name="Griggs A."/>
            <person name="Gujja S."/>
            <person name="Hansen M."/>
            <person name="Howarth C."/>
            <person name="Imamovic A."/>
            <person name="Ireland A."/>
            <person name="Larimer J."/>
            <person name="McCowan C."/>
            <person name="Murphy C."/>
            <person name="Pearson M."/>
            <person name="Poon T.W."/>
            <person name="Priest M."/>
            <person name="Roberts A."/>
            <person name="Saif S."/>
            <person name="Shea T."/>
            <person name="Sykes S."/>
            <person name="Wortman J."/>
            <person name="Nusbaum C."/>
            <person name="Birren B."/>
        </authorList>
    </citation>
    <scope>NUCLEOTIDE SEQUENCE [LARGE SCALE GENOMIC DNA]</scope>
    <source>
        <strain evidence="5">APO3</strain>
    </source>
</reference>
<dbReference type="GO" id="GO:0008270">
    <property type="term" value="F:zinc ion binding"/>
    <property type="evidence" value="ECO:0007669"/>
    <property type="project" value="UniProtKB-KW"/>
</dbReference>
<dbReference type="VEuPathDB" id="FungiDB:H257_19098"/>
<dbReference type="InterPro" id="IPR045358">
    <property type="entry name" value="Ty3_capsid"/>
</dbReference>
<feature type="domain" description="CCHC-type" evidence="4">
    <location>
        <begin position="305"/>
        <end position="321"/>
    </location>
</feature>
<sequence>MEEVFARLVGTMEHQQQMIQQLLEAQTQAQAQALANQQAQQENQLKAQQDMQTALLQCVSSNGDQGRNQVRDTERRVEGLSISAYHGHLNESIGLYIHRVKTFFAAKNLKYETDEAVEARCLAMVVANLQGEAAAWCQELASQGHGFTTLAEFKHGLREQFEASDLQERLRDRLFALQQKGCKDLVEYIEKFRRVYRDVQEMSELDKVTFFIRGLKLKTCEEVKYRQSKTLSEAIKAALEYERAHSVSLSSMKRPDKPNRWNRTDYGSGQREGHVPRLESQVSTDMEVDNVKMQGSRRKDSSNIRCYNCQKLGHIATECRKPKKKISRQAPPSHQNNLEVQEQVSNDDVERISFGVVKEVNDDKGTVGTVVQVEPEAGKKSPALMIKSGVMNGKYVKVLLDSGATHSLCRVGLGTNVIRNKSVRIAAYDNVWSPMTNTREVMETIK</sequence>
<keyword evidence="1" id="KW-0479">Metal-binding</keyword>
<dbReference type="Gene3D" id="4.10.60.10">
    <property type="entry name" value="Zinc finger, CCHC-type"/>
    <property type="match status" value="1"/>
</dbReference>
<accession>W4FAW7</accession>
<gene>
    <name evidence="5" type="ORF">H257_19098</name>
</gene>
<dbReference type="GeneID" id="20821094"/>
<feature type="coiled-coil region" evidence="2">
    <location>
        <begin position="12"/>
        <end position="51"/>
    </location>
</feature>
<evidence type="ECO:0000256" key="2">
    <source>
        <dbReference type="SAM" id="Coils"/>
    </source>
</evidence>
<evidence type="ECO:0000256" key="3">
    <source>
        <dbReference type="SAM" id="MobiDB-lite"/>
    </source>
</evidence>
<evidence type="ECO:0000313" key="5">
    <source>
        <dbReference type="EMBL" id="ETV63966.1"/>
    </source>
</evidence>
<dbReference type="GO" id="GO:0003676">
    <property type="term" value="F:nucleic acid binding"/>
    <property type="evidence" value="ECO:0007669"/>
    <property type="project" value="InterPro"/>
</dbReference>
<dbReference type="EMBL" id="KI913464">
    <property type="protein sequence ID" value="ETV63966.1"/>
    <property type="molecule type" value="Genomic_DNA"/>
</dbReference>
<organism evidence="5">
    <name type="scientific">Aphanomyces astaci</name>
    <name type="common">Crayfish plague agent</name>
    <dbReference type="NCBI Taxonomy" id="112090"/>
    <lineage>
        <taxon>Eukaryota</taxon>
        <taxon>Sar</taxon>
        <taxon>Stramenopiles</taxon>
        <taxon>Oomycota</taxon>
        <taxon>Saprolegniomycetes</taxon>
        <taxon>Saprolegniales</taxon>
        <taxon>Verrucalvaceae</taxon>
        <taxon>Aphanomyces</taxon>
    </lineage>
</organism>
<dbReference type="AlphaFoldDB" id="W4FAW7"/>
<keyword evidence="1" id="KW-0862">Zinc</keyword>
<keyword evidence="1" id="KW-0863">Zinc-finger</keyword>
<keyword evidence="2" id="KW-0175">Coiled coil</keyword>
<dbReference type="OrthoDB" id="77494at2759"/>
<dbReference type="PROSITE" id="PS50158">
    <property type="entry name" value="ZF_CCHC"/>
    <property type="match status" value="1"/>
</dbReference>
<dbReference type="InterPro" id="IPR036875">
    <property type="entry name" value="Znf_CCHC_sf"/>
</dbReference>
<protein>
    <recommendedName>
        <fullName evidence="4">CCHC-type domain-containing protein</fullName>
    </recommendedName>
</protein>